<sequence>MDEDEIRKSARLEQRHWWYAGRRALVRKLVRGVPVGRALDVGCGSAGNTAVLRDAGWQVTGLEYSPAAAALARSRDLSIVRGDARRLPFPDASFDLVMSTDMWEHIDEDDRVAAEAARVLRPGGRLLVAVPAGMDLWSGHDVALGHVRRYERDDLTALVESVGLEVVGLDSWNVLLRPVAKMRRSRQDESESEMEEVHPLVNAGLRAAVALESVLPVTQRRGISLVLRARKPSAPRG</sequence>
<dbReference type="GO" id="GO:0008168">
    <property type="term" value="F:methyltransferase activity"/>
    <property type="evidence" value="ECO:0007669"/>
    <property type="project" value="UniProtKB-KW"/>
</dbReference>
<organism evidence="2 3">
    <name type="scientific">Nocardioides baculatus</name>
    <dbReference type="NCBI Taxonomy" id="2801337"/>
    <lineage>
        <taxon>Bacteria</taxon>
        <taxon>Bacillati</taxon>
        <taxon>Actinomycetota</taxon>
        <taxon>Actinomycetes</taxon>
        <taxon>Propionibacteriales</taxon>
        <taxon>Nocardioidaceae</taxon>
        <taxon>Nocardioides</taxon>
    </lineage>
</organism>
<dbReference type="Gene3D" id="3.40.50.150">
    <property type="entry name" value="Vaccinia Virus protein VP39"/>
    <property type="match status" value="1"/>
</dbReference>
<dbReference type="CDD" id="cd02440">
    <property type="entry name" value="AdoMet_MTases"/>
    <property type="match status" value="1"/>
</dbReference>
<evidence type="ECO:0000313" key="2">
    <source>
        <dbReference type="EMBL" id="MBL0748188.1"/>
    </source>
</evidence>
<keyword evidence="2" id="KW-0489">Methyltransferase</keyword>
<gene>
    <name evidence="2" type="ORF">JI751_11245</name>
</gene>
<name>A0ABS1L918_9ACTN</name>
<feature type="domain" description="Methyltransferase type 11" evidence="1">
    <location>
        <begin position="39"/>
        <end position="128"/>
    </location>
</feature>
<evidence type="ECO:0000259" key="1">
    <source>
        <dbReference type="Pfam" id="PF08241"/>
    </source>
</evidence>
<dbReference type="InterPro" id="IPR013216">
    <property type="entry name" value="Methyltransf_11"/>
</dbReference>
<reference evidence="2 3" key="1">
    <citation type="submission" date="2021-01" db="EMBL/GenBank/DDBJ databases">
        <title>Genome seq and assembly of Nocardiodes sp. G10.</title>
        <authorList>
            <person name="Chhetri G."/>
        </authorList>
    </citation>
    <scope>NUCLEOTIDE SEQUENCE [LARGE SCALE GENOMIC DNA]</scope>
    <source>
        <strain evidence="2 3">G10</strain>
    </source>
</reference>
<dbReference type="Pfam" id="PF08241">
    <property type="entry name" value="Methyltransf_11"/>
    <property type="match status" value="1"/>
</dbReference>
<keyword evidence="3" id="KW-1185">Reference proteome</keyword>
<comment type="caution">
    <text evidence="2">The sequence shown here is derived from an EMBL/GenBank/DDBJ whole genome shotgun (WGS) entry which is preliminary data.</text>
</comment>
<keyword evidence="2" id="KW-0808">Transferase</keyword>
<dbReference type="InterPro" id="IPR029063">
    <property type="entry name" value="SAM-dependent_MTases_sf"/>
</dbReference>
<accession>A0ABS1L918</accession>
<protein>
    <submittedName>
        <fullName evidence="2">Methyltransferase domain-containing protein</fullName>
    </submittedName>
</protein>
<proteinExistence type="predicted"/>
<dbReference type="SUPFAM" id="SSF53335">
    <property type="entry name" value="S-adenosyl-L-methionine-dependent methyltransferases"/>
    <property type="match status" value="1"/>
</dbReference>
<dbReference type="EMBL" id="JAERSG010000003">
    <property type="protein sequence ID" value="MBL0748188.1"/>
    <property type="molecule type" value="Genomic_DNA"/>
</dbReference>
<dbReference type="RefSeq" id="WP_201936273.1">
    <property type="nucleotide sequence ID" value="NZ_JAERSG010000003.1"/>
</dbReference>
<dbReference type="GO" id="GO:0032259">
    <property type="term" value="P:methylation"/>
    <property type="evidence" value="ECO:0007669"/>
    <property type="project" value="UniProtKB-KW"/>
</dbReference>
<evidence type="ECO:0000313" key="3">
    <source>
        <dbReference type="Proteomes" id="UP000636918"/>
    </source>
</evidence>
<dbReference type="PANTHER" id="PTHR43591">
    <property type="entry name" value="METHYLTRANSFERASE"/>
    <property type="match status" value="1"/>
</dbReference>
<dbReference type="Proteomes" id="UP000636918">
    <property type="component" value="Unassembled WGS sequence"/>
</dbReference>